<keyword evidence="1" id="KW-1185">Reference proteome</keyword>
<name>A0A914C663_9BILA</name>
<reference evidence="2" key="1">
    <citation type="submission" date="2022-11" db="UniProtKB">
        <authorList>
            <consortium name="WormBaseParasite"/>
        </authorList>
    </citation>
    <scope>IDENTIFICATION</scope>
</reference>
<organism evidence="1 2">
    <name type="scientific">Acrobeloides nanus</name>
    <dbReference type="NCBI Taxonomy" id="290746"/>
    <lineage>
        <taxon>Eukaryota</taxon>
        <taxon>Metazoa</taxon>
        <taxon>Ecdysozoa</taxon>
        <taxon>Nematoda</taxon>
        <taxon>Chromadorea</taxon>
        <taxon>Rhabditida</taxon>
        <taxon>Tylenchina</taxon>
        <taxon>Cephalobomorpha</taxon>
        <taxon>Cephaloboidea</taxon>
        <taxon>Cephalobidae</taxon>
        <taxon>Acrobeloides</taxon>
    </lineage>
</organism>
<proteinExistence type="predicted"/>
<sequence>MLYALNDYIGNVRDKEDRRQVGWKGMYQKLREAAEKVYEYYDEFYDITSDDIESGRIYRYAKCEMSFWKRLMGRCASTH</sequence>
<accession>A0A914C663</accession>
<dbReference type="WBParaSite" id="ACRNAN_Path_400.g1525.t1">
    <property type="protein sequence ID" value="ACRNAN_Path_400.g1525.t1"/>
    <property type="gene ID" value="ACRNAN_Path_400.g1525"/>
</dbReference>
<evidence type="ECO:0000313" key="1">
    <source>
        <dbReference type="Proteomes" id="UP000887540"/>
    </source>
</evidence>
<dbReference type="Proteomes" id="UP000887540">
    <property type="component" value="Unplaced"/>
</dbReference>
<evidence type="ECO:0000313" key="2">
    <source>
        <dbReference type="WBParaSite" id="ACRNAN_Path_400.g1525.t1"/>
    </source>
</evidence>
<protein>
    <submittedName>
        <fullName evidence="2">Uncharacterized protein</fullName>
    </submittedName>
</protein>
<dbReference type="AlphaFoldDB" id="A0A914C663"/>